<evidence type="ECO:0000313" key="2">
    <source>
        <dbReference type="EMBL" id="ESO91401.1"/>
    </source>
</evidence>
<dbReference type="GO" id="GO:0098837">
    <property type="term" value="C:postsynaptic recycling endosome"/>
    <property type="evidence" value="ECO:0007669"/>
    <property type="project" value="TreeGrafter"/>
</dbReference>
<dbReference type="STRING" id="225164.V4ADL2"/>
<dbReference type="GO" id="GO:1905244">
    <property type="term" value="P:regulation of modification of synaptic structure"/>
    <property type="evidence" value="ECO:0007669"/>
    <property type="project" value="TreeGrafter"/>
</dbReference>
<name>V4ADL2_LOTGI</name>
<dbReference type="HOGENOM" id="CLU_1363402_0_0_1"/>
<keyword evidence="1" id="KW-0175">Coiled coil</keyword>
<dbReference type="RefSeq" id="XP_009058092.1">
    <property type="nucleotide sequence ID" value="XM_009059844.1"/>
</dbReference>
<dbReference type="EMBL" id="KB202283">
    <property type="protein sequence ID" value="ESO91401.1"/>
    <property type="molecule type" value="Genomic_DNA"/>
</dbReference>
<feature type="coiled-coil region" evidence="1">
    <location>
        <begin position="1"/>
        <end position="35"/>
    </location>
</feature>
<dbReference type="AlphaFoldDB" id="V4ADL2"/>
<evidence type="ECO:0000256" key="1">
    <source>
        <dbReference type="SAM" id="Coils"/>
    </source>
</evidence>
<evidence type="ECO:0000313" key="3">
    <source>
        <dbReference type="Proteomes" id="UP000030746"/>
    </source>
</evidence>
<dbReference type="Proteomes" id="UP000030746">
    <property type="component" value="Unassembled WGS sequence"/>
</dbReference>
<organism evidence="2 3">
    <name type="scientific">Lottia gigantea</name>
    <name type="common">Giant owl limpet</name>
    <dbReference type="NCBI Taxonomy" id="225164"/>
    <lineage>
        <taxon>Eukaryota</taxon>
        <taxon>Metazoa</taxon>
        <taxon>Spiralia</taxon>
        <taxon>Lophotrochozoa</taxon>
        <taxon>Mollusca</taxon>
        <taxon>Gastropoda</taxon>
        <taxon>Patellogastropoda</taxon>
        <taxon>Lottioidea</taxon>
        <taxon>Lottiidae</taxon>
        <taxon>Lottia</taxon>
    </lineage>
</organism>
<reference evidence="2 3" key="1">
    <citation type="journal article" date="2013" name="Nature">
        <title>Insights into bilaterian evolution from three spiralian genomes.</title>
        <authorList>
            <person name="Simakov O."/>
            <person name="Marletaz F."/>
            <person name="Cho S.J."/>
            <person name="Edsinger-Gonzales E."/>
            <person name="Havlak P."/>
            <person name="Hellsten U."/>
            <person name="Kuo D.H."/>
            <person name="Larsson T."/>
            <person name="Lv J."/>
            <person name="Arendt D."/>
            <person name="Savage R."/>
            <person name="Osoegawa K."/>
            <person name="de Jong P."/>
            <person name="Grimwood J."/>
            <person name="Chapman J.A."/>
            <person name="Shapiro H."/>
            <person name="Aerts A."/>
            <person name="Otillar R.P."/>
            <person name="Terry A.Y."/>
            <person name="Boore J.L."/>
            <person name="Grigoriev I.V."/>
            <person name="Lindberg D.R."/>
            <person name="Seaver E.C."/>
            <person name="Weisblat D.A."/>
            <person name="Putnam N.H."/>
            <person name="Rokhsar D.S."/>
        </authorList>
    </citation>
    <scope>NUCLEOTIDE SEQUENCE [LARGE SCALE GENOMIC DNA]</scope>
</reference>
<dbReference type="PANTHER" id="PTHR18978">
    <property type="entry name" value="GRIP-1 ASSOCIATED PROTEIN 1"/>
    <property type="match status" value="1"/>
</dbReference>
<protein>
    <submittedName>
        <fullName evidence="2">Uncharacterized protein</fullName>
    </submittedName>
</protein>
<dbReference type="PANTHER" id="PTHR18978:SF1">
    <property type="entry name" value="GRIP1-ASSOCIATED PROTEIN 1"/>
    <property type="match status" value="1"/>
</dbReference>
<dbReference type="CTD" id="20229963"/>
<keyword evidence="3" id="KW-1185">Reference proteome</keyword>
<dbReference type="GO" id="GO:0098998">
    <property type="term" value="C:extrinsic component of postsynaptic early endosome membrane"/>
    <property type="evidence" value="ECO:0007669"/>
    <property type="project" value="TreeGrafter"/>
</dbReference>
<dbReference type="InterPro" id="IPR026204">
    <property type="entry name" value="GRIPAP1"/>
</dbReference>
<gene>
    <name evidence="2" type="ORF">LOTGIDRAFT_105286</name>
</gene>
<dbReference type="GO" id="GO:0099158">
    <property type="term" value="P:regulation of recycling endosome localization within postsynapse"/>
    <property type="evidence" value="ECO:0007669"/>
    <property type="project" value="TreeGrafter"/>
</dbReference>
<feature type="non-terminal residue" evidence="2">
    <location>
        <position position="1"/>
    </location>
</feature>
<dbReference type="GO" id="GO:0098887">
    <property type="term" value="P:neurotransmitter receptor transport, endosome to postsynaptic membrane"/>
    <property type="evidence" value="ECO:0007669"/>
    <property type="project" value="TreeGrafter"/>
</dbReference>
<dbReference type="KEGG" id="lgi:LOTGIDRAFT_105286"/>
<proteinExistence type="predicted"/>
<dbReference type="GeneID" id="20229963"/>
<dbReference type="GO" id="GO:0098978">
    <property type="term" value="C:glutamatergic synapse"/>
    <property type="evidence" value="ECO:0007669"/>
    <property type="project" value="TreeGrafter"/>
</dbReference>
<accession>V4ADL2</accession>
<dbReference type="GO" id="GO:0099152">
    <property type="term" value="P:regulation of neurotransmitter receptor transport, endosome to postsynaptic membrane"/>
    <property type="evidence" value="ECO:0007669"/>
    <property type="project" value="TreeGrafter"/>
</dbReference>
<sequence length="201" mass="23304">IKDLKRQLQSERKRAEKLQERLQEILTDSKDKQNMEELFRSSDSNDICIISGMEELFRSSDSNDICIISDMEELFRSSDSNDICIISGMEELFRSSDSNDILLVEVIESLIIVAHLEMSNACMAEDLLRKTAIIEHYVMESRPDHRSNNQHGHHHDEKLSLKKVLDLVNKGEDSELKEMNKKLQNMVEETLTKNMHLQKVS</sequence>
<dbReference type="OrthoDB" id="6269447at2759"/>